<dbReference type="SUPFAM" id="SSF51430">
    <property type="entry name" value="NAD(P)-linked oxidoreductase"/>
    <property type="match status" value="1"/>
</dbReference>
<dbReference type="PRINTS" id="PR00069">
    <property type="entry name" value="ALDKETRDTASE"/>
</dbReference>
<dbReference type="EMBL" id="JAADYS010003306">
    <property type="protein sequence ID" value="KAF4448488.1"/>
    <property type="molecule type" value="Genomic_DNA"/>
</dbReference>
<evidence type="ECO:0000256" key="1">
    <source>
        <dbReference type="ARBA" id="ARBA00023002"/>
    </source>
</evidence>
<dbReference type="AlphaFoldDB" id="A0A8H4NWV8"/>
<dbReference type="Proteomes" id="UP000554235">
    <property type="component" value="Unassembled WGS sequence"/>
</dbReference>
<evidence type="ECO:0000313" key="3">
    <source>
        <dbReference type="EMBL" id="KAF4448488.1"/>
    </source>
</evidence>
<dbReference type="Gene3D" id="3.20.20.100">
    <property type="entry name" value="NADP-dependent oxidoreductase domain"/>
    <property type="match status" value="1"/>
</dbReference>
<reference evidence="3 4" key="1">
    <citation type="submission" date="2020-01" db="EMBL/GenBank/DDBJ databases">
        <title>Identification and distribution of gene clusters putatively required for synthesis of sphingolipid metabolism inhibitors in phylogenetically diverse species of the filamentous fungus Fusarium.</title>
        <authorList>
            <person name="Kim H.-S."/>
            <person name="Busman M."/>
            <person name="Brown D.W."/>
            <person name="Divon H."/>
            <person name="Uhlig S."/>
            <person name="Proctor R.H."/>
        </authorList>
    </citation>
    <scope>NUCLEOTIDE SEQUENCE [LARGE SCALE GENOMIC DNA]</scope>
    <source>
        <strain evidence="3 4">NRRL 20459</strain>
    </source>
</reference>
<organism evidence="3 4">
    <name type="scientific">Fusarium albosuccineum</name>
    <dbReference type="NCBI Taxonomy" id="1237068"/>
    <lineage>
        <taxon>Eukaryota</taxon>
        <taxon>Fungi</taxon>
        <taxon>Dikarya</taxon>
        <taxon>Ascomycota</taxon>
        <taxon>Pezizomycotina</taxon>
        <taxon>Sordariomycetes</taxon>
        <taxon>Hypocreomycetidae</taxon>
        <taxon>Hypocreales</taxon>
        <taxon>Nectriaceae</taxon>
        <taxon>Fusarium</taxon>
        <taxon>Fusarium decemcellulare species complex</taxon>
    </lineage>
</organism>
<name>A0A8H4NWV8_9HYPO</name>
<keyword evidence="4" id="KW-1185">Reference proteome</keyword>
<dbReference type="InterPro" id="IPR020471">
    <property type="entry name" value="AKR"/>
</dbReference>
<evidence type="ECO:0000259" key="2">
    <source>
        <dbReference type="Pfam" id="PF00248"/>
    </source>
</evidence>
<gene>
    <name evidence="3" type="ORF">FALBO_16794</name>
</gene>
<comment type="caution">
    <text evidence="3">The sequence shown here is derived from an EMBL/GenBank/DDBJ whole genome shotgun (WGS) entry which is preliminary data.</text>
</comment>
<dbReference type="PANTHER" id="PTHR43625:SF40">
    <property type="entry name" value="ALDO-KETO REDUCTASE YAKC [NADP(+)]"/>
    <property type="match status" value="1"/>
</dbReference>
<dbReference type="InterPro" id="IPR050791">
    <property type="entry name" value="Aldo-Keto_reductase"/>
</dbReference>
<dbReference type="InterPro" id="IPR023210">
    <property type="entry name" value="NADP_OxRdtase_dom"/>
</dbReference>
<dbReference type="GO" id="GO:0016491">
    <property type="term" value="F:oxidoreductase activity"/>
    <property type="evidence" value="ECO:0007669"/>
    <property type="project" value="UniProtKB-KW"/>
</dbReference>
<sequence>MPSLPTRPLGRDGPQVPRMGLGLMGISVFYGSAKPDAERIALLDKAHELGEWFWDSADMYGDSEELIGRWFRANPEKRKDVFLATKFANRILPDGSFVVNSTPEYCKEACALSLKRLGVDHIDLYYCHRLDLKTPIEKTVQAMKELKEEGKIKYLGLSEVSAESLRRAHKVHPISAVQVEYSPFALDIESPQIKLLEVARELGVAIVAYSPLGRGILTGSIKSRKDLSPDDGRLYFPRFSEENFPKNLEIVDTIAAIAKKRDVAPSQLTLAWLLANGDDIFPIPGTTRQERLEENLASLEIQPTNEEKEIIRQVCEKAVVAGGRYPEAMMGTCFADTPALEN</sequence>
<dbReference type="GO" id="GO:0005737">
    <property type="term" value="C:cytoplasm"/>
    <property type="evidence" value="ECO:0007669"/>
    <property type="project" value="TreeGrafter"/>
</dbReference>
<dbReference type="Pfam" id="PF00248">
    <property type="entry name" value="Aldo_ket_red"/>
    <property type="match status" value="1"/>
</dbReference>
<protein>
    <submittedName>
        <fullName evidence="3">Aldo-keto reductase</fullName>
    </submittedName>
</protein>
<keyword evidence="1" id="KW-0560">Oxidoreductase</keyword>
<accession>A0A8H4NWV8</accession>
<evidence type="ECO:0000313" key="4">
    <source>
        <dbReference type="Proteomes" id="UP000554235"/>
    </source>
</evidence>
<feature type="domain" description="NADP-dependent oxidoreductase" evidence="2">
    <location>
        <begin position="18"/>
        <end position="314"/>
    </location>
</feature>
<proteinExistence type="predicted"/>
<dbReference type="InterPro" id="IPR036812">
    <property type="entry name" value="NAD(P)_OxRdtase_dom_sf"/>
</dbReference>
<dbReference type="PANTHER" id="PTHR43625">
    <property type="entry name" value="AFLATOXIN B1 ALDEHYDE REDUCTASE"/>
    <property type="match status" value="1"/>
</dbReference>
<dbReference type="OrthoDB" id="37537at2759"/>